<feature type="domain" description="Polymerase/histidinol phosphatase N-terminal" evidence="15">
    <location>
        <begin position="33"/>
        <end position="100"/>
    </location>
</feature>
<sequence>MSAQSPNPIPLDSGSKADMPAKQRPAPPVPPFAELGVTSNYSFLRGGSHPRELVEEAARLGHAAIGIADRNTMAGVVRAHVEAKAQKIRLVVGTRLAMRDGFETLCFPTDKHAYGRLTQLLTDGNRYAPKGECHLHLENLEKLGAGQRFIAMPAYDFGTGFEENLRRLAALFPGNVFLALTPHRRANDGARQHRLAALAAACGTPLIATNDVLYHTPARRPLQDLLTCIRAHCTIDEAGFRLERNAERHLKAPAEMARLLRGHEDAIARSVALMDECRFSLDELRFDYPRESSGESATPQEELERLTWLGAKDRFNGMVPPKVAGMISHELKLIGQLGYAAYFLTVHDIVRFARAQEPPILCQGRGSAANSVVCYCLDVTSVNPTEIDLLFERFISAERGEPPDIDVDFEHERREEVMQYVYDKYGRHRAGLAATVISYRTRSAVREAGKAMGLSPDVVAAMTGLVWGHSEKTPAREQVREAGLDPTDPRLRQTLVLVSQLIGFPRHLSQHVGGFVLTHSPLSEIVPIANAAMKDRTVVEWDKDDLDALNILKVDVLSLGMLTCLRKSFDLLRDHYGQERTLATVPRDDGPTYTMIQRADTIGVFQIESRAQMSMLPRLRPKNFYDLVIEIAIVRPGPIQGDMVHPYLRRRNEEEDVDYPSEALRAVLQKTLGVPLFQEQAMKIAIVAAGFSPEKADRLRRAMASFRRTGTIDQFREDFINGMLANNYEPDFAERCFNQMKGFSDYGFPESHSASFALLAYASSWLKCHYPDVFACALLNSQPMGFYSASSIVRDFRDHGGETRPVDINRSDWDHMLEPASRPGAIRHALRLGLRQVDGIREAAALKIMATRGAGFASVRDLYFRSGIDMFSLRRLAEADAFRSLGLDRRAALWEVRGLSGHQGVRAAAEELPLFASSGSASETPLQAEESVALPDLLAGEQVVEDYGTLGLSLKAHPVSFVRRLLDRRRVLKTRALAETPADRFVRVSGLVLVRQRPGTASGVIFMTLEDETGIANVIVWPRVFQRFRRIVFGARMVTVEGILQKESDVIHVVARRLIDTTPDLMAAMSDQGGETRDEKAATAQNLWRHPRDVRVLPKGRNFH</sequence>
<comment type="function">
    <text evidence="13">DNA polymerase involved in damage-induced mutagenesis and translesion synthesis (TLS). It is not the major replicative DNA polymerase.</text>
</comment>
<dbReference type="PANTHER" id="PTHR32294">
    <property type="entry name" value="DNA POLYMERASE III SUBUNIT ALPHA"/>
    <property type="match status" value="1"/>
</dbReference>
<dbReference type="HAMAP" id="MF_01902">
    <property type="entry name" value="DNApol_error_prone"/>
    <property type="match status" value="1"/>
</dbReference>
<keyword evidence="9 13" id="KW-0227">DNA damage</keyword>
<dbReference type="EMBL" id="FNSL01000001">
    <property type="protein sequence ID" value="SEB90148.1"/>
    <property type="molecule type" value="Genomic_DNA"/>
</dbReference>
<dbReference type="InterPro" id="IPR004805">
    <property type="entry name" value="DnaE2/DnaE/PolC"/>
</dbReference>
<dbReference type="NCBIfam" id="NF004225">
    <property type="entry name" value="PRK05672.1"/>
    <property type="match status" value="1"/>
</dbReference>
<organism evidence="16 17">
    <name type="scientific">Nitratireductor aquibiodomus</name>
    <dbReference type="NCBI Taxonomy" id="204799"/>
    <lineage>
        <taxon>Bacteria</taxon>
        <taxon>Pseudomonadati</taxon>
        <taxon>Pseudomonadota</taxon>
        <taxon>Alphaproteobacteria</taxon>
        <taxon>Hyphomicrobiales</taxon>
        <taxon>Phyllobacteriaceae</taxon>
        <taxon>Nitratireductor</taxon>
    </lineage>
</organism>
<dbReference type="Gene3D" id="3.20.20.140">
    <property type="entry name" value="Metal-dependent hydrolases"/>
    <property type="match status" value="1"/>
</dbReference>
<evidence type="ECO:0000256" key="10">
    <source>
        <dbReference type="ARBA" id="ARBA00022932"/>
    </source>
</evidence>
<dbReference type="GO" id="GO:0003676">
    <property type="term" value="F:nucleic acid binding"/>
    <property type="evidence" value="ECO:0007669"/>
    <property type="project" value="InterPro"/>
</dbReference>
<evidence type="ECO:0000256" key="4">
    <source>
        <dbReference type="ARBA" id="ARBA00017273"/>
    </source>
</evidence>
<dbReference type="GO" id="GO:0006281">
    <property type="term" value="P:DNA repair"/>
    <property type="evidence" value="ECO:0007669"/>
    <property type="project" value="UniProtKB-UniRule"/>
</dbReference>
<dbReference type="GO" id="GO:0005737">
    <property type="term" value="C:cytoplasm"/>
    <property type="evidence" value="ECO:0007669"/>
    <property type="project" value="UniProtKB-SubCell"/>
</dbReference>
<keyword evidence="8 13" id="KW-0235">DNA replication</keyword>
<evidence type="ECO:0000256" key="2">
    <source>
        <dbReference type="ARBA" id="ARBA00007391"/>
    </source>
</evidence>
<dbReference type="InterPro" id="IPR004013">
    <property type="entry name" value="PHP_dom"/>
</dbReference>
<comment type="similarity">
    <text evidence="2 13">Belongs to the DNA polymerase type-C family. DnaE2 subfamily.</text>
</comment>
<protein>
    <recommendedName>
        <fullName evidence="4 13">Error-prone DNA polymerase</fullName>
        <ecNumber evidence="3 13">2.7.7.7</ecNumber>
    </recommendedName>
</protein>
<keyword evidence="5 13" id="KW-0963">Cytoplasm</keyword>
<keyword evidence="7 13" id="KW-0548">Nucleotidyltransferase</keyword>
<keyword evidence="6 13" id="KW-0808">Transferase</keyword>
<dbReference type="SUPFAM" id="SSF89550">
    <property type="entry name" value="PHP domain-like"/>
    <property type="match status" value="1"/>
</dbReference>
<dbReference type="InterPro" id="IPR011708">
    <property type="entry name" value="DNA_pol3_alpha_NTPase_dom"/>
</dbReference>
<evidence type="ECO:0000256" key="7">
    <source>
        <dbReference type="ARBA" id="ARBA00022695"/>
    </source>
</evidence>
<dbReference type="Pfam" id="PF07733">
    <property type="entry name" value="DNA_pol3_alpha"/>
    <property type="match status" value="1"/>
</dbReference>
<keyword evidence="17" id="KW-1185">Reference proteome</keyword>
<dbReference type="GO" id="GO:0003887">
    <property type="term" value="F:DNA-directed DNA polymerase activity"/>
    <property type="evidence" value="ECO:0007669"/>
    <property type="project" value="UniProtKB-UniRule"/>
</dbReference>
<dbReference type="InterPro" id="IPR029460">
    <property type="entry name" value="DNAPol_HHH"/>
</dbReference>
<name>A0A1H4N5P2_9HYPH</name>
<dbReference type="EC" id="2.7.7.7" evidence="3 13"/>
<evidence type="ECO:0000256" key="11">
    <source>
        <dbReference type="ARBA" id="ARBA00023204"/>
    </source>
</evidence>
<dbReference type="GO" id="GO:0006260">
    <property type="term" value="P:DNA replication"/>
    <property type="evidence" value="ECO:0007669"/>
    <property type="project" value="UniProtKB-KW"/>
</dbReference>
<dbReference type="Pfam" id="PF02811">
    <property type="entry name" value="PHP"/>
    <property type="match status" value="1"/>
</dbReference>
<evidence type="ECO:0000313" key="16">
    <source>
        <dbReference type="EMBL" id="SEB90148.1"/>
    </source>
</evidence>
<proteinExistence type="inferred from homology"/>
<keyword evidence="11 13" id="KW-0234">DNA repair</keyword>
<evidence type="ECO:0000256" key="9">
    <source>
        <dbReference type="ARBA" id="ARBA00022763"/>
    </source>
</evidence>
<dbReference type="CDD" id="cd07434">
    <property type="entry name" value="PHP_PolIIIA_DnaE2"/>
    <property type="match status" value="1"/>
</dbReference>
<evidence type="ECO:0000313" key="17">
    <source>
        <dbReference type="Proteomes" id="UP000199064"/>
    </source>
</evidence>
<dbReference type="InterPro" id="IPR016195">
    <property type="entry name" value="Pol/histidinol_Pase-like"/>
</dbReference>
<dbReference type="InterPro" id="IPR023073">
    <property type="entry name" value="DnaE2"/>
</dbReference>
<dbReference type="Pfam" id="PF01336">
    <property type="entry name" value="tRNA_anti-codon"/>
    <property type="match status" value="1"/>
</dbReference>
<feature type="region of interest" description="Disordered" evidence="14">
    <location>
        <begin position="1"/>
        <end position="32"/>
    </location>
</feature>
<dbReference type="Gene3D" id="1.10.150.870">
    <property type="match status" value="1"/>
</dbReference>
<dbReference type="Pfam" id="PF14579">
    <property type="entry name" value="HHH_6"/>
    <property type="match status" value="1"/>
</dbReference>
<evidence type="ECO:0000256" key="13">
    <source>
        <dbReference type="HAMAP-Rule" id="MF_01902"/>
    </source>
</evidence>
<dbReference type="InterPro" id="IPR004365">
    <property type="entry name" value="NA-bd_OB_tRNA"/>
</dbReference>
<evidence type="ECO:0000256" key="3">
    <source>
        <dbReference type="ARBA" id="ARBA00012417"/>
    </source>
</evidence>
<accession>A0A1H4N5P2</accession>
<evidence type="ECO:0000256" key="12">
    <source>
        <dbReference type="ARBA" id="ARBA00049244"/>
    </source>
</evidence>
<evidence type="ECO:0000259" key="15">
    <source>
        <dbReference type="SMART" id="SM00481"/>
    </source>
</evidence>
<comment type="catalytic activity">
    <reaction evidence="12 13">
        <text>DNA(n) + a 2'-deoxyribonucleoside 5'-triphosphate = DNA(n+1) + diphosphate</text>
        <dbReference type="Rhea" id="RHEA:22508"/>
        <dbReference type="Rhea" id="RHEA-COMP:17339"/>
        <dbReference type="Rhea" id="RHEA-COMP:17340"/>
        <dbReference type="ChEBI" id="CHEBI:33019"/>
        <dbReference type="ChEBI" id="CHEBI:61560"/>
        <dbReference type="ChEBI" id="CHEBI:173112"/>
        <dbReference type="EC" id="2.7.7.7"/>
    </reaction>
</comment>
<dbReference type="CDD" id="cd04485">
    <property type="entry name" value="DnaE_OBF"/>
    <property type="match status" value="1"/>
</dbReference>
<dbReference type="SMART" id="SM00481">
    <property type="entry name" value="POLIIIAc"/>
    <property type="match status" value="1"/>
</dbReference>
<evidence type="ECO:0000256" key="6">
    <source>
        <dbReference type="ARBA" id="ARBA00022679"/>
    </source>
</evidence>
<dbReference type="Proteomes" id="UP000199064">
    <property type="component" value="Unassembled WGS sequence"/>
</dbReference>
<dbReference type="Pfam" id="PF17657">
    <property type="entry name" value="DNA_pol3_finger"/>
    <property type="match status" value="1"/>
</dbReference>
<reference evidence="17" key="1">
    <citation type="submission" date="2016-10" db="EMBL/GenBank/DDBJ databases">
        <authorList>
            <person name="Varghese N."/>
            <person name="Submissions S."/>
        </authorList>
    </citation>
    <scope>NUCLEOTIDE SEQUENCE [LARGE SCALE GENOMIC DNA]</scope>
    <source>
        <strain evidence="17">ES.061</strain>
    </source>
</reference>
<dbReference type="GO" id="GO:0008408">
    <property type="term" value="F:3'-5' exonuclease activity"/>
    <property type="evidence" value="ECO:0007669"/>
    <property type="project" value="InterPro"/>
</dbReference>
<dbReference type="PANTHER" id="PTHR32294:SF4">
    <property type="entry name" value="ERROR-PRONE DNA POLYMERASE"/>
    <property type="match status" value="1"/>
</dbReference>
<keyword evidence="10 13" id="KW-0239">DNA-directed DNA polymerase</keyword>
<evidence type="ECO:0000256" key="5">
    <source>
        <dbReference type="ARBA" id="ARBA00022490"/>
    </source>
</evidence>
<dbReference type="NCBIfam" id="TIGR00594">
    <property type="entry name" value="polc"/>
    <property type="match status" value="1"/>
</dbReference>
<gene>
    <name evidence="13" type="primary">dnaE2</name>
    <name evidence="16" type="ORF">SAMN05216452_3610</name>
</gene>
<dbReference type="InterPro" id="IPR040982">
    <property type="entry name" value="DNA_pol3_finger"/>
</dbReference>
<comment type="subcellular location">
    <subcellularLocation>
        <location evidence="1 13">Cytoplasm</location>
    </subcellularLocation>
</comment>
<evidence type="ECO:0000256" key="1">
    <source>
        <dbReference type="ARBA" id="ARBA00004496"/>
    </source>
</evidence>
<evidence type="ECO:0000256" key="14">
    <source>
        <dbReference type="SAM" id="MobiDB-lite"/>
    </source>
</evidence>
<dbReference type="InterPro" id="IPR003141">
    <property type="entry name" value="Pol/His_phosphatase_N"/>
</dbReference>
<dbReference type="AlphaFoldDB" id="A0A1H4N5P2"/>
<evidence type="ECO:0000256" key="8">
    <source>
        <dbReference type="ARBA" id="ARBA00022705"/>
    </source>
</evidence>